<keyword evidence="2" id="KW-1185">Reference proteome</keyword>
<feature type="non-terminal residue" evidence="1">
    <location>
        <position position="1"/>
    </location>
</feature>
<reference evidence="1 2" key="1">
    <citation type="journal article" date="2013" name="PLoS Genet.">
        <title>Comparative genome structure, secondary metabolite, and effector coding capacity across Cochliobolus pathogens.</title>
        <authorList>
            <person name="Condon B.J."/>
            <person name="Leng Y."/>
            <person name="Wu D."/>
            <person name="Bushley K.E."/>
            <person name="Ohm R.A."/>
            <person name="Otillar R."/>
            <person name="Martin J."/>
            <person name="Schackwitz W."/>
            <person name="Grimwood J."/>
            <person name="MohdZainudin N."/>
            <person name="Xue C."/>
            <person name="Wang R."/>
            <person name="Manning V.A."/>
            <person name="Dhillon B."/>
            <person name="Tu Z.J."/>
            <person name="Steffenson B.J."/>
            <person name="Salamov A."/>
            <person name="Sun H."/>
            <person name="Lowry S."/>
            <person name="LaButti K."/>
            <person name="Han J."/>
            <person name="Copeland A."/>
            <person name="Lindquist E."/>
            <person name="Barry K."/>
            <person name="Schmutz J."/>
            <person name="Baker S.E."/>
            <person name="Ciuffetti L.M."/>
            <person name="Grigoriev I.V."/>
            <person name="Zhong S."/>
            <person name="Turgeon B.G."/>
        </authorList>
    </citation>
    <scope>NUCLEOTIDE SEQUENCE [LARGE SCALE GENOMIC DNA]</scope>
    <source>
        <strain evidence="1 2">26-R-13</strain>
    </source>
</reference>
<dbReference type="KEGG" id="bze:COCCADRAFT_98423"/>
<dbReference type="GeneID" id="19154570"/>
<evidence type="ECO:0000313" key="2">
    <source>
        <dbReference type="Proteomes" id="UP000053841"/>
    </source>
</evidence>
<dbReference type="EMBL" id="KI964630">
    <property type="protein sequence ID" value="EUC32565.1"/>
    <property type="molecule type" value="Genomic_DNA"/>
</dbReference>
<sequence>LDLGRAKACHLSLETASRSPQSHRRHVAWAFRRLCAPQCTAIARSPGCC</sequence>
<name>W6Y4I7_COCC2</name>
<dbReference type="HOGENOM" id="CLU_3142812_0_0_1"/>
<accession>W6Y4I7</accession>
<protein>
    <submittedName>
        <fullName evidence="1">Uncharacterized protein</fullName>
    </submittedName>
</protein>
<gene>
    <name evidence="1" type="ORF">COCCADRAFT_98423</name>
</gene>
<organism evidence="1 2">
    <name type="scientific">Cochliobolus carbonum (strain 26-R-13)</name>
    <name type="common">Maize leaf spot fungus</name>
    <name type="synonym">Bipolaris zeicola</name>
    <dbReference type="NCBI Taxonomy" id="930089"/>
    <lineage>
        <taxon>Eukaryota</taxon>
        <taxon>Fungi</taxon>
        <taxon>Dikarya</taxon>
        <taxon>Ascomycota</taxon>
        <taxon>Pezizomycotina</taxon>
        <taxon>Dothideomycetes</taxon>
        <taxon>Pleosporomycetidae</taxon>
        <taxon>Pleosporales</taxon>
        <taxon>Pleosporineae</taxon>
        <taxon>Pleosporaceae</taxon>
        <taxon>Bipolaris</taxon>
    </lineage>
</organism>
<dbReference type="RefSeq" id="XP_007713137.1">
    <property type="nucleotide sequence ID" value="XM_007714947.1"/>
</dbReference>
<evidence type="ECO:0000313" key="1">
    <source>
        <dbReference type="EMBL" id="EUC32565.1"/>
    </source>
</evidence>
<dbReference type="Proteomes" id="UP000053841">
    <property type="component" value="Unassembled WGS sequence"/>
</dbReference>
<dbReference type="AlphaFoldDB" id="W6Y4I7"/>
<proteinExistence type="predicted"/>